<dbReference type="HOGENOM" id="CLU_128596_1_1_6"/>
<evidence type="ECO:0000313" key="4">
    <source>
        <dbReference type="Proteomes" id="UP000022611"/>
    </source>
</evidence>
<keyword evidence="1" id="KW-0732">Signal</keyword>
<dbReference type="AlphaFoldDB" id="A0A010T3C9"/>
<accession>A0A010T3C9</accession>
<dbReference type="OrthoDB" id="7014873at2"/>
<feature type="signal peptide" evidence="1">
    <location>
        <begin position="1"/>
        <end position="17"/>
    </location>
</feature>
<evidence type="ECO:0000259" key="2">
    <source>
        <dbReference type="Pfam" id="PF07007"/>
    </source>
</evidence>
<gene>
    <name evidence="3" type="ORF">HK44_015010</name>
</gene>
<name>A0A010T3C9_PSEFL</name>
<dbReference type="InterPro" id="IPR009739">
    <property type="entry name" value="LprI-like_N"/>
</dbReference>
<organism evidence="3 4">
    <name type="scientific">Pseudomonas fluorescens HK44</name>
    <dbReference type="NCBI Taxonomy" id="1042209"/>
    <lineage>
        <taxon>Bacteria</taxon>
        <taxon>Pseudomonadati</taxon>
        <taxon>Pseudomonadota</taxon>
        <taxon>Gammaproteobacteria</taxon>
        <taxon>Pseudomonadales</taxon>
        <taxon>Pseudomonadaceae</taxon>
        <taxon>Pseudomonas</taxon>
    </lineage>
</organism>
<dbReference type="RefSeq" id="WP_019694004.1">
    <property type="nucleotide sequence ID" value="NZ_AFOY02000019.1"/>
</dbReference>
<feature type="chain" id="PRO_5001458131" description="Lysozyme inhibitor LprI-like N-terminal domain-containing protein" evidence="1">
    <location>
        <begin position="18"/>
        <end position="133"/>
    </location>
</feature>
<dbReference type="PATRIC" id="fig|1042209.11.peg.5430"/>
<dbReference type="EMBL" id="AFOY02000019">
    <property type="protein sequence ID" value="EXF92107.1"/>
    <property type="molecule type" value="Genomic_DNA"/>
</dbReference>
<dbReference type="eggNOG" id="COG3755">
    <property type="taxonomic scope" value="Bacteria"/>
</dbReference>
<comment type="caution">
    <text evidence="3">The sequence shown here is derived from an EMBL/GenBank/DDBJ whole genome shotgun (WGS) entry which is preliminary data.</text>
</comment>
<dbReference type="Proteomes" id="UP000022611">
    <property type="component" value="Unassembled WGS sequence"/>
</dbReference>
<evidence type="ECO:0000256" key="1">
    <source>
        <dbReference type="SAM" id="SignalP"/>
    </source>
</evidence>
<dbReference type="Pfam" id="PF07007">
    <property type="entry name" value="LprI"/>
    <property type="match status" value="1"/>
</dbReference>
<proteinExistence type="predicted"/>
<feature type="domain" description="Lysozyme inhibitor LprI-like N-terminal" evidence="2">
    <location>
        <begin position="26"/>
        <end position="127"/>
    </location>
</feature>
<evidence type="ECO:0000313" key="3">
    <source>
        <dbReference type="EMBL" id="EXF92107.1"/>
    </source>
</evidence>
<dbReference type="Gene3D" id="1.20.1270.180">
    <property type="match status" value="1"/>
</dbReference>
<protein>
    <recommendedName>
        <fullName evidence="2">Lysozyme inhibitor LprI-like N-terminal domain-containing protein</fullName>
    </recommendedName>
</protein>
<reference evidence="3 4" key="1">
    <citation type="journal article" date="2011" name="J. Bacteriol.">
        <title>Draft genome sequence of the polycyclic aromatic hydrocarbon-degrading, genetically engineered bioluminescent bioreporter Pseudomonas fluorescens HK44.</title>
        <authorList>
            <person name="Chauhan A."/>
            <person name="Layton A.C."/>
            <person name="Williams D.E."/>
            <person name="Smartt A.E."/>
            <person name="Ripp S."/>
            <person name="Karpinets T.V."/>
            <person name="Brown S.D."/>
            <person name="Sayler G.S."/>
        </authorList>
    </citation>
    <scope>NUCLEOTIDE SEQUENCE [LARGE SCALE GENOMIC DNA]</scope>
    <source>
        <strain evidence="3 4">HK44</strain>
    </source>
</reference>
<sequence>MKSIFLALALIATGVQAAEEADKNPCDAVENDVQTLECSTYSKNTAEQLLKDNFQGLLDRMKTQYANNKAQLADITGKLQTAEQLWMKSRDADCAIAAFPAAVGSKTYTMDLNDCLASKSDERSEFLESIGQQ</sequence>